<dbReference type="InterPro" id="IPR000801">
    <property type="entry name" value="Esterase-like"/>
</dbReference>
<dbReference type="EMBL" id="BAAARB010000010">
    <property type="protein sequence ID" value="GAA2381683.1"/>
    <property type="molecule type" value="Genomic_DNA"/>
</dbReference>
<keyword evidence="1" id="KW-0732">Signal</keyword>
<proteinExistence type="predicted"/>
<evidence type="ECO:0000256" key="1">
    <source>
        <dbReference type="SAM" id="SignalP"/>
    </source>
</evidence>
<dbReference type="InterPro" id="IPR050583">
    <property type="entry name" value="Mycobacterial_A85_antigen"/>
</dbReference>
<protein>
    <submittedName>
        <fullName evidence="2">Alpha/beta hydrolase family protein</fullName>
    </submittedName>
</protein>
<keyword evidence="2" id="KW-0378">Hydrolase</keyword>
<organism evidence="2 3">
    <name type="scientific">Gordonia cholesterolivorans</name>
    <dbReference type="NCBI Taxonomy" id="559625"/>
    <lineage>
        <taxon>Bacteria</taxon>
        <taxon>Bacillati</taxon>
        <taxon>Actinomycetota</taxon>
        <taxon>Actinomycetes</taxon>
        <taxon>Mycobacteriales</taxon>
        <taxon>Gordoniaceae</taxon>
        <taxon>Gordonia</taxon>
    </lineage>
</organism>
<dbReference type="PANTHER" id="PTHR48098">
    <property type="entry name" value="ENTEROCHELIN ESTERASE-RELATED"/>
    <property type="match status" value="1"/>
</dbReference>
<gene>
    <name evidence="2" type="ORF">GCM10009855_22220</name>
</gene>
<dbReference type="RefSeq" id="WP_006896374.1">
    <property type="nucleotide sequence ID" value="NZ_BAAARB010000010.1"/>
</dbReference>
<sequence length="331" mass="34797">MIRRPSRIALAATAAALIVGGASLPAAPVSAAPASALVSSSATGPTSTDIVVHSAAMNRDIPLTVLLPKDRSRPAGVLYLLNGAGGGEDSATWQGKTDVVNFFAQKNAYVVIPMKGAFSYYTDWLKPDEKLGVNKWSTFLGEELPAVIDSTYSTNGRNAIAGISSSATSVLNLAIAHKGLYRTVAAYSGCAATSTQPGQTYVRLVVETRGGGDARNMWGPYNGPLWRQNDPVVNAAGLRGVSLYLSAATGLPGKYDTPQYVPDSATLTDQIVVGGAIEAATRQCTEDLAAKLGRLRIPATVDRVPAGSHSWKYWQDQLHKSWPQIARGIGA</sequence>
<evidence type="ECO:0000313" key="3">
    <source>
        <dbReference type="Proteomes" id="UP001501170"/>
    </source>
</evidence>
<reference evidence="2 3" key="1">
    <citation type="journal article" date="2019" name="Int. J. Syst. Evol. Microbiol.">
        <title>The Global Catalogue of Microorganisms (GCM) 10K type strain sequencing project: providing services to taxonomists for standard genome sequencing and annotation.</title>
        <authorList>
            <consortium name="The Broad Institute Genomics Platform"/>
            <consortium name="The Broad Institute Genome Sequencing Center for Infectious Disease"/>
            <person name="Wu L."/>
            <person name="Ma J."/>
        </authorList>
    </citation>
    <scope>NUCLEOTIDE SEQUENCE [LARGE SCALE GENOMIC DNA]</scope>
    <source>
        <strain evidence="2 3">JCM 16227</strain>
    </source>
</reference>
<dbReference type="Gene3D" id="3.40.50.1820">
    <property type="entry name" value="alpha/beta hydrolase"/>
    <property type="match status" value="1"/>
</dbReference>
<dbReference type="Proteomes" id="UP001501170">
    <property type="component" value="Unassembled WGS sequence"/>
</dbReference>
<dbReference type="PANTHER" id="PTHR48098:SF1">
    <property type="entry name" value="DIACYLGLYCEROL ACYLTRANSFERASE_MYCOLYLTRANSFERASE AG85A"/>
    <property type="match status" value="1"/>
</dbReference>
<comment type="caution">
    <text evidence="2">The sequence shown here is derived from an EMBL/GenBank/DDBJ whole genome shotgun (WGS) entry which is preliminary data.</text>
</comment>
<keyword evidence="3" id="KW-1185">Reference proteome</keyword>
<accession>A0ABN3HJ32</accession>
<dbReference type="InterPro" id="IPR029058">
    <property type="entry name" value="AB_hydrolase_fold"/>
</dbReference>
<dbReference type="Pfam" id="PF00756">
    <property type="entry name" value="Esterase"/>
    <property type="match status" value="1"/>
</dbReference>
<evidence type="ECO:0000313" key="2">
    <source>
        <dbReference type="EMBL" id="GAA2381683.1"/>
    </source>
</evidence>
<feature type="chain" id="PRO_5047474066" evidence="1">
    <location>
        <begin position="32"/>
        <end position="331"/>
    </location>
</feature>
<name>A0ABN3HJ32_9ACTN</name>
<feature type="signal peptide" evidence="1">
    <location>
        <begin position="1"/>
        <end position="31"/>
    </location>
</feature>
<dbReference type="GO" id="GO:0016787">
    <property type="term" value="F:hydrolase activity"/>
    <property type="evidence" value="ECO:0007669"/>
    <property type="project" value="UniProtKB-KW"/>
</dbReference>
<dbReference type="SUPFAM" id="SSF53474">
    <property type="entry name" value="alpha/beta-Hydrolases"/>
    <property type="match status" value="1"/>
</dbReference>